<name>A0A9W9H604_9EURO</name>
<proteinExistence type="predicted"/>
<comment type="caution">
    <text evidence="2">The sequence shown here is derived from an EMBL/GenBank/DDBJ whole genome shotgun (WGS) entry which is preliminary data.</text>
</comment>
<dbReference type="GeneID" id="81404084"/>
<dbReference type="AlphaFoldDB" id="A0A9W9H604"/>
<feature type="chain" id="PRO_5040896178" description="GPI anchored cell wall protein" evidence="1">
    <location>
        <begin position="16"/>
        <end position="199"/>
    </location>
</feature>
<reference evidence="2" key="2">
    <citation type="journal article" date="2023" name="IMA Fungus">
        <title>Comparative genomic study of the Penicillium genus elucidates a diverse pangenome and 15 lateral gene transfer events.</title>
        <authorList>
            <person name="Petersen C."/>
            <person name="Sorensen T."/>
            <person name="Nielsen M.R."/>
            <person name="Sondergaard T.E."/>
            <person name="Sorensen J.L."/>
            <person name="Fitzpatrick D.A."/>
            <person name="Frisvad J.C."/>
            <person name="Nielsen K.L."/>
        </authorList>
    </citation>
    <scope>NUCLEOTIDE SEQUENCE</scope>
    <source>
        <strain evidence="2">IBT 22155</strain>
    </source>
</reference>
<evidence type="ECO:0000313" key="3">
    <source>
        <dbReference type="Proteomes" id="UP001149079"/>
    </source>
</evidence>
<keyword evidence="1" id="KW-0732">Signal</keyword>
<reference evidence="2" key="1">
    <citation type="submission" date="2022-11" db="EMBL/GenBank/DDBJ databases">
        <authorList>
            <person name="Petersen C."/>
        </authorList>
    </citation>
    <scope>NUCLEOTIDE SEQUENCE</scope>
    <source>
        <strain evidence="2">IBT 22155</strain>
    </source>
</reference>
<gene>
    <name evidence="2" type="ORF">N7515_004170</name>
</gene>
<feature type="signal peptide" evidence="1">
    <location>
        <begin position="1"/>
        <end position="15"/>
    </location>
</feature>
<sequence length="199" mass="20325">MRVASILTMAALAAAETTTTIGFLGADFVDITIPSYTSIAASITGINALATTYVVKCLKDAPKSDCHIEDPWTIIQGQNTMSLTGVYTAWSTGDVNAVTATRDIQCSFTAISESVSCSISYQMTGTVNGMSTSTSTSTSTKTIPTDKITYYGLAVTGGIESFTATEATHTPSGAAGAQKPLITAAPMGVAAALGLAALL</sequence>
<evidence type="ECO:0008006" key="4">
    <source>
        <dbReference type="Google" id="ProtNLM"/>
    </source>
</evidence>
<dbReference type="RefSeq" id="XP_056523971.1">
    <property type="nucleotide sequence ID" value="XM_056664914.1"/>
</dbReference>
<evidence type="ECO:0000256" key="1">
    <source>
        <dbReference type="SAM" id="SignalP"/>
    </source>
</evidence>
<keyword evidence="3" id="KW-1185">Reference proteome</keyword>
<dbReference type="EMBL" id="JAPQKL010000003">
    <property type="protein sequence ID" value="KAJ5139322.1"/>
    <property type="molecule type" value="Genomic_DNA"/>
</dbReference>
<evidence type="ECO:0000313" key="2">
    <source>
        <dbReference type="EMBL" id="KAJ5139322.1"/>
    </source>
</evidence>
<dbReference type="Proteomes" id="UP001149079">
    <property type="component" value="Unassembled WGS sequence"/>
</dbReference>
<protein>
    <recommendedName>
        <fullName evidence="4">GPI anchored cell wall protein</fullName>
    </recommendedName>
</protein>
<accession>A0A9W9H604</accession>
<organism evidence="2 3">
    <name type="scientific">Penicillium bovifimosum</name>
    <dbReference type="NCBI Taxonomy" id="126998"/>
    <lineage>
        <taxon>Eukaryota</taxon>
        <taxon>Fungi</taxon>
        <taxon>Dikarya</taxon>
        <taxon>Ascomycota</taxon>
        <taxon>Pezizomycotina</taxon>
        <taxon>Eurotiomycetes</taxon>
        <taxon>Eurotiomycetidae</taxon>
        <taxon>Eurotiales</taxon>
        <taxon>Aspergillaceae</taxon>
        <taxon>Penicillium</taxon>
    </lineage>
</organism>
<dbReference type="OrthoDB" id="4991875at2759"/>